<comment type="similarity">
    <text evidence="1">Belongs to the CAPAB/TerDEXZ family.</text>
</comment>
<dbReference type="InterPro" id="IPR036420">
    <property type="entry name" value="BRCT_dom_sf"/>
</dbReference>
<keyword evidence="4" id="KW-1185">Reference proteome</keyword>
<reference evidence="4" key="1">
    <citation type="journal article" date="2019" name="Int. J. Syst. Evol. Microbiol.">
        <title>The Global Catalogue of Microorganisms (GCM) 10K type strain sequencing project: providing services to taxonomists for standard genome sequencing and annotation.</title>
        <authorList>
            <consortium name="The Broad Institute Genomics Platform"/>
            <consortium name="The Broad Institute Genome Sequencing Center for Infectious Disease"/>
            <person name="Wu L."/>
            <person name="Ma J."/>
        </authorList>
    </citation>
    <scope>NUCLEOTIDE SEQUENCE [LARGE SCALE GENOMIC DNA]</scope>
    <source>
        <strain evidence="4">CGMCC 4.7152</strain>
    </source>
</reference>
<dbReference type="Proteomes" id="UP001595912">
    <property type="component" value="Unassembled WGS sequence"/>
</dbReference>
<evidence type="ECO:0000313" key="3">
    <source>
        <dbReference type="EMBL" id="MFC5008097.1"/>
    </source>
</evidence>
<dbReference type="PANTHER" id="PTHR32097">
    <property type="entry name" value="CAMP-BINDING PROTEIN 1-RELATED"/>
    <property type="match status" value="1"/>
</dbReference>
<sequence>MKTLPLRVSTRYPLRYAVVDVETTGLHAPSDRVLQIAVAQMEADGSVGRTWSTLVDPGCDPGPVHIHGITRERLAGAPRFDTVVGHLAELLAGRVLVAHNAAFDWRFLAAEAHRAVHRLPVSTRLCTLALSRRLDLPTPSLSLASLAAHWGVAQARPHDAEDDTRVLTEILRHSLAFADTLAVDLPLSACDAAETDRVYPARLPRPDCPWAWPGRWTPGRRLVQGAKVAITGSTATARDALAARATDAGLDVMNTVSGRTGLLVTNDPAAATSKLRAAARYAVPVVDEATFAGLLADVEPGTPKEAAPSRPAVPSQRTAAVAAVAVVAGPLTGRCLLVLGGTHGEAAEVRTLIGELGGIAAVNLTARVTDVVALPGASADRRWATVTALALPVCTPEALQPAAVPVAAVAAVAPVAPVALVAPVAVLSRGAVIDLPEGVGDWTVSVTWPTGTDAEVDVVAFLTDADEQVRADADFVFYNQPASADGSVELTLDIRHEALVDVRLDRIPDDVSRIIIAAALPDTHTFGDLGPVEFVARTGDGTTRVRATLDAATTERSLLLAHVYRRDGRWRLRAVGQGYDHGLAELATLHGVTVDD</sequence>
<evidence type="ECO:0000259" key="2">
    <source>
        <dbReference type="SMART" id="SM00479"/>
    </source>
</evidence>
<dbReference type="EMBL" id="JBHSIU010000130">
    <property type="protein sequence ID" value="MFC5008097.1"/>
    <property type="molecule type" value="Genomic_DNA"/>
</dbReference>
<organism evidence="3 4">
    <name type="scientific">Dactylosporangium cerinum</name>
    <dbReference type="NCBI Taxonomy" id="1434730"/>
    <lineage>
        <taxon>Bacteria</taxon>
        <taxon>Bacillati</taxon>
        <taxon>Actinomycetota</taxon>
        <taxon>Actinomycetes</taxon>
        <taxon>Micromonosporales</taxon>
        <taxon>Micromonosporaceae</taxon>
        <taxon>Dactylosporangium</taxon>
    </lineage>
</organism>
<dbReference type="InterPro" id="IPR051324">
    <property type="entry name" value="Stress/Tellurium_Resist"/>
</dbReference>
<dbReference type="SUPFAM" id="SSF53098">
    <property type="entry name" value="Ribonuclease H-like"/>
    <property type="match status" value="1"/>
</dbReference>
<evidence type="ECO:0000256" key="1">
    <source>
        <dbReference type="ARBA" id="ARBA00008775"/>
    </source>
</evidence>
<dbReference type="PANTHER" id="PTHR32097:SF4">
    <property type="entry name" value="GENERAL STRESS PROTEIN 16U"/>
    <property type="match status" value="1"/>
</dbReference>
<name>A0ABV9WH84_9ACTN</name>
<dbReference type="Pfam" id="PF00929">
    <property type="entry name" value="RNase_T"/>
    <property type="match status" value="1"/>
</dbReference>
<dbReference type="CDD" id="cd06127">
    <property type="entry name" value="DEDDh"/>
    <property type="match status" value="1"/>
</dbReference>
<dbReference type="Pfam" id="PF02342">
    <property type="entry name" value="TerD"/>
    <property type="match status" value="1"/>
</dbReference>
<proteinExistence type="inferred from homology"/>
<protein>
    <submittedName>
        <fullName evidence="3">TerD family protein</fullName>
    </submittedName>
</protein>
<dbReference type="SMART" id="SM00479">
    <property type="entry name" value="EXOIII"/>
    <property type="match status" value="1"/>
</dbReference>
<feature type="domain" description="Exonuclease" evidence="2">
    <location>
        <begin position="15"/>
        <end position="180"/>
    </location>
</feature>
<evidence type="ECO:0000313" key="4">
    <source>
        <dbReference type="Proteomes" id="UP001595912"/>
    </source>
</evidence>
<dbReference type="RefSeq" id="WP_380128748.1">
    <property type="nucleotide sequence ID" value="NZ_JBHSIU010000130.1"/>
</dbReference>
<dbReference type="Gene3D" id="3.30.420.10">
    <property type="entry name" value="Ribonuclease H-like superfamily/Ribonuclease H"/>
    <property type="match status" value="1"/>
</dbReference>
<gene>
    <name evidence="3" type="ORF">ACFPIJ_61080</name>
</gene>
<dbReference type="InterPro" id="IPR013520">
    <property type="entry name" value="Ribonucl_H"/>
</dbReference>
<comment type="caution">
    <text evidence="3">The sequence shown here is derived from an EMBL/GenBank/DDBJ whole genome shotgun (WGS) entry which is preliminary data.</text>
</comment>
<dbReference type="SUPFAM" id="SSF52113">
    <property type="entry name" value="BRCT domain"/>
    <property type="match status" value="1"/>
</dbReference>
<dbReference type="Gene3D" id="3.40.50.10190">
    <property type="entry name" value="BRCT domain"/>
    <property type="match status" value="1"/>
</dbReference>
<dbReference type="InterPro" id="IPR036397">
    <property type="entry name" value="RNaseH_sf"/>
</dbReference>
<dbReference type="InterPro" id="IPR012337">
    <property type="entry name" value="RNaseH-like_sf"/>
</dbReference>
<dbReference type="Gene3D" id="2.60.60.30">
    <property type="entry name" value="sav2460 like domains"/>
    <property type="match status" value="1"/>
</dbReference>
<dbReference type="InterPro" id="IPR003325">
    <property type="entry name" value="TerD"/>
</dbReference>
<dbReference type="CDD" id="cd06974">
    <property type="entry name" value="TerD_like"/>
    <property type="match status" value="1"/>
</dbReference>
<accession>A0ABV9WH84</accession>